<comment type="caution">
    <text evidence="6">The sequence shown here is derived from an EMBL/GenBank/DDBJ whole genome shotgun (WGS) entry which is preliminary data.</text>
</comment>
<dbReference type="GO" id="GO:0016746">
    <property type="term" value="F:acyltransferase activity"/>
    <property type="evidence" value="ECO:0007669"/>
    <property type="project" value="UniProtKB-KW"/>
</dbReference>
<evidence type="ECO:0000256" key="1">
    <source>
        <dbReference type="ARBA" id="ARBA00005189"/>
    </source>
</evidence>
<organism evidence="6 7">
    <name type="scientific">Persicobacter diffluens</name>
    <dbReference type="NCBI Taxonomy" id="981"/>
    <lineage>
        <taxon>Bacteria</taxon>
        <taxon>Pseudomonadati</taxon>
        <taxon>Bacteroidota</taxon>
        <taxon>Cytophagia</taxon>
        <taxon>Cytophagales</taxon>
        <taxon>Persicobacteraceae</taxon>
        <taxon>Persicobacter</taxon>
    </lineage>
</organism>
<evidence type="ECO:0000256" key="2">
    <source>
        <dbReference type="ARBA" id="ARBA00022516"/>
    </source>
</evidence>
<evidence type="ECO:0000256" key="5">
    <source>
        <dbReference type="ARBA" id="ARBA00023315"/>
    </source>
</evidence>
<dbReference type="EMBL" id="BQKE01000001">
    <property type="protein sequence ID" value="GJM60866.1"/>
    <property type="molecule type" value="Genomic_DNA"/>
</dbReference>
<protein>
    <submittedName>
        <fullName evidence="6">Glycerol acyltransferase</fullName>
    </submittedName>
</protein>
<dbReference type="Proteomes" id="UP001310022">
    <property type="component" value="Unassembled WGS sequence"/>
</dbReference>
<dbReference type="GO" id="GO:0006629">
    <property type="term" value="P:lipid metabolic process"/>
    <property type="evidence" value="ECO:0007669"/>
    <property type="project" value="UniProtKB-KW"/>
</dbReference>
<dbReference type="Pfam" id="PF13444">
    <property type="entry name" value="Acetyltransf_5"/>
    <property type="match status" value="1"/>
</dbReference>
<keyword evidence="7" id="KW-1185">Reference proteome</keyword>
<comment type="pathway">
    <text evidence="1">Lipid metabolism.</text>
</comment>
<gene>
    <name evidence="6" type="ORF">PEDI_14180</name>
</gene>
<sequence>MKKFISKEEFFGALNKGDIKLDTKSLFQPLHALQQDSEEGWEEILDTFFQQVEIELEVDRKELRRIPKSGTFITISNNPFGFVDFVSLMKVVRNRRFDFKIYGEHVTGEEVLDHFIAEESNSFEESIQQAIKEGHGIGLFPSGDVESFYTDDKEIADRQWDLDHIAAVKKAGVPIIPIYIQGQNDLFFHLMKVSNGELDLNEWISEGPKKLRVIIGNPISAEEQNEFKDFNRFSRFLRVKTMMLGCRLESEITSDKIFAKKQLEQKPVGVEEIIPPVSLELIQQELDNSQDQLVVENGPFQVYICSARRVPNILQEIGRLREITFRAVGEGTNKALDLDEYDMYYHHLFVWDKENNSIVGAYRIGKGEEIMNKYGIKGFYTSSLFQIDEKFSPYLIHGCELGRSFVRQEYQLKRLPLFLLWQGLLMLMLSENHYQYLLGPVSISNEYTTLSKSLIAEFVKKFYFDHDLAKFIQPLNEFKVQFDDFDHEPLWDFTGDDFQRFDKLIGDVDPVHHGVPILLKKYIKQNGKILAFNVDPDFNDALDGFLLLNMQDVPQEQIDDLKKNIEM</sequence>
<dbReference type="PANTHER" id="PTHR37323">
    <property type="entry name" value="GCN5-RELATED N-ACETYLTRANSFERASE"/>
    <property type="match status" value="1"/>
</dbReference>
<keyword evidence="3" id="KW-0808">Transferase</keyword>
<evidence type="ECO:0000256" key="3">
    <source>
        <dbReference type="ARBA" id="ARBA00022679"/>
    </source>
</evidence>
<proteinExistence type="predicted"/>
<dbReference type="InterPro" id="IPR016181">
    <property type="entry name" value="Acyl_CoA_acyltransferase"/>
</dbReference>
<evidence type="ECO:0000313" key="7">
    <source>
        <dbReference type="Proteomes" id="UP001310022"/>
    </source>
</evidence>
<keyword evidence="4" id="KW-0443">Lipid metabolism</keyword>
<evidence type="ECO:0000313" key="6">
    <source>
        <dbReference type="EMBL" id="GJM60866.1"/>
    </source>
</evidence>
<dbReference type="Gene3D" id="3.40.630.30">
    <property type="match status" value="1"/>
</dbReference>
<keyword evidence="2" id="KW-0444">Lipid biosynthesis</keyword>
<dbReference type="SUPFAM" id="SSF55729">
    <property type="entry name" value="Acyl-CoA N-acyltransferases (Nat)"/>
    <property type="match status" value="1"/>
</dbReference>
<accession>A0AAN5AKX1</accession>
<dbReference type="InterPro" id="IPR052351">
    <property type="entry name" value="Ornithine_N-alpha-AT"/>
</dbReference>
<name>A0AAN5AKX1_9BACT</name>
<evidence type="ECO:0000256" key="4">
    <source>
        <dbReference type="ARBA" id="ARBA00023098"/>
    </source>
</evidence>
<keyword evidence="5 6" id="KW-0012">Acyltransferase</keyword>
<reference evidence="6 7" key="1">
    <citation type="submission" date="2021-12" db="EMBL/GenBank/DDBJ databases">
        <title>Genome sequencing of bacteria with rrn-lacking chromosome and rrn-plasmid.</title>
        <authorList>
            <person name="Anda M."/>
            <person name="Iwasaki W."/>
        </authorList>
    </citation>
    <scope>NUCLEOTIDE SEQUENCE [LARGE SCALE GENOMIC DNA]</scope>
    <source>
        <strain evidence="6 7">NBRC 15940</strain>
    </source>
</reference>
<dbReference type="PANTHER" id="PTHR37323:SF1">
    <property type="entry name" value="L-ORNITHINE N(ALPHA)-ACYLTRANSFERASE"/>
    <property type="match status" value="1"/>
</dbReference>
<dbReference type="AlphaFoldDB" id="A0AAN5AKX1"/>
<dbReference type="RefSeq" id="WP_338236528.1">
    <property type="nucleotide sequence ID" value="NZ_BQKE01000001.1"/>
</dbReference>